<reference evidence="3" key="2">
    <citation type="submission" date="2010-09" db="EMBL/GenBank/DDBJ databases">
        <title>Annotation of Gaeumannomyces graminis var. tritici R3-111a-1.</title>
        <authorList>
            <consortium name="The Broad Institute Genome Sequencing Platform"/>
            <person name="Ma L.-J."/>
            <person name="Dead R."/>
            <person name="Young S.K."/>
            <person name="Zeng Q."/>
            <person name="Gargeya S."/>
            <person name="Fitzgerald M."/>
            <person name="Haas B."/>
            <person name="Abouelleil A."/>
            <person name="Alvarado L."/>
            <person name="Arachchi H.M."/>
            <person name="Berlin A."/>
            <person name="Brown A."/>
            <person name="Chapman S.B."/>
            <person name="Chen Z."/>
            <person name="Dunbar C."/>
            <person name="Freedman E."/>
            <person name="Gearin G."/>
            <person name="Gellesch M."/>
            <person name="Goldberg J."/>
            <person name="Griggs A."/>
            <person name="Gujja S."/>
            <person name="Heiman D."/>
            <person name="Howarth C."/>
            <person name="Larson L."/>
            <person name="Lui A."/>
            <person name="MacDonald P.J.P."/>
            <person name="Mehta T."/>
            <person name="Montmayeur A."/>
            <person name="Murphy C."/>
            <person name="Neiman D."/>
            <person name="Pearson M."/>
            <person name="Priest M."/>
            <person name="Roberts A."/>
            <person name="Saif S."/>
            <person name="Shea T."/>
            <person name="Shenoy N."/>
            <person name="Sisk P."/>
            <person name="Stolte C."/>
            <person name="Sykes S."/>
            <person name="Yandava C."/>
            <person name="Wortman J."/>
            <person name="Nusbaum C."/>
            <person name="Birren B."/>
        </authorList>
    </citation>
    <scope>NUCLEOTIDE SEQUENCE</scope>
    <source>
        <strain evidence="3">R3-111a-1</strain>
    </source>
</reference>
<feature type="domain" description="F-box" evidence="2">
    <location>
        <begin position="3"/>
        <end position="53"/>
    </location>
</feature>
<evidence type="ECO:0000313" key="3">
    <source>
        <dbReference type="EMBL" id="EJT68161.1"/>
    </source>
</evidence>
<feature type="region of interest" description="Disordered" evidence="1">
    <location>
        <begin position="398"/>
        <end position="445"/>
    </location>
</feature>
<dbReference type="AlphaFoldDB" id="J8TK24"/>
<reference evidence="3" key="1">
    <citation type="submission" date="2010-07" db="EMBL/GenBank/DDBJ databases">
        <authorList>
            <consortium name="The Broad Institute Genome Sequencing Platform"/>
            <consortium name="Broad Institute Genome Sequencing Center for Infectious Disease"/>
            <person name="Ma L.-J."/>
            <person name="Dead R."/>
            <person name="Young S."/>
            <person name="Zeng Q."/>
            <person name="Koehrsen M."/>
            <person name="Alvarado L."/>
            <person name="Berlin A."/>
            <person name="Chapman S.B."/>
            <person name="Chen Z."/>
            <person name="Freedman E."/>
            <person name="Gellesch M."/>
            <person name="Goldberg J."/>
            <person name="Griggs A."/>
            <person name="Gujja S."/>
            <person name="Heilman E.R."/>
            <person name="Heiman D."/>
            <person name="Hepburn T."/>
            <person name="Howarth C."/>
            <person name="Jen D."/>
            <person name="Larson L."/>
            <person name="Mehta T."/>
            <person name="Neiman D."/>
            <person name="Pearson M."/>
            <person name="Roberts A."/>
            <person name="Saif S."/>
            <person name="Shea T."/>
            <person name="Shenoy N."/>
            <person name="Sisk P."/>
            <person name="Stolte C."/>
            <person name="Sykes S."/>
            <person name="Walk T."/>
            <person name="White J."/>
            <person name="Yandava C."/>
            <person name="Haas B."/>
            <person name="Nusbaum C."/>
            <person name="Birren B."/>
        </authorList>
    </citation>
    <scope>NUCLEOTIDE SEQUENCE</scope>
    <source>
        <strain evidence="3">R3-111a-1</strain>
    </source>
</reference>
<dbReference type="GeneID" id="20354719"/>
<evidence type="ECO:0000256" key="1">
    <source>
        <dbReference type="SAM" id="MobiDB-lite"/>
    </source>
</evidence>
<accession>J8TK24</accession>
<dbReference type="PROSITE" id="PS50181">
    <property type="entry name" value="FBOX"/>
    <property type="match status" value="1"/>
</dbReference>
<sequence length="445" mass="50591">MAIFDFQSLPTELGERIIHFAIRARSLNRALRLRLVSRQLRELVDQDMFRTRMLDEHLQNALRNKYYALPWYESRDSGRMFYKQGERDMHRLVLLKRYLAYRILSKPHLSPECPETLLRRAAARLAEELGEGGEDGTRRHMATICQVAFWESPFYRRFDLEGESPDAYIISPFNPAYHAQGDGPLKEILLHAAIHMGNVNLAKRMYALESWDLCDVEVARRIYALQSTDPESVATAISKRQDGRLVCAASHGGREVLQLFCAKEWNFTLASHPRGEFSDDFLMVHIVKALEYGCDTDLIHYLLDAGEWDLSRLSAWATDAFRGAMLRASSPDILERLVRLAVPGFSLLNSTHHFRRQGTLYSWATPMAGRLVYHAAAGNAAMLQYLLDQQGGAAVINNPDSASLPAHPTTPEAARDLEDGRWLKPRVRSGGNSRRYRPGNRPLLA</sequence>
<feature type="compositionally biased region" description="Basic and acidic residues" evidence="1">
    <location>
        <begin position="413"/>
        <end position="422"/>
    </location>
</feature>
<protein>
    <recommendedName>
        <fullName evidence="2">F-box domain-containing protein</fullName>
    </recommendedName>
</protein>
<name>J8TK24_GAET3</name>
<feature type="non-terminal residue" evidence="3">
    <location>
        <position position="1"/>
    </location>
</feature>
<dbReference type="InterPro" id="IPR001810">
    <property type="entry name" value="F-box_dom"/>
</dbReference>
<evidence type="ECO:0000259" key="2">
    <source>
        <dbReference type="PROSITE" id="PS50181"/>
    </source>
</evidence>
<organism evidence="3">
    <name type="scientific">Gaeumannomyces tritici (strain R3-111a-1)</name>
    <name type="common">Wheat and barley take-all root rot fungus</name>
    <name type="synonym">Gaeumannomyces graminis var. tritici</name>
    <dbReference type="NCBI Taxonomy" id="644352"/>
    <lineage>
        <taxon>Eukaryota</taxon>
        <taxon>Fungi</taxon>
        <taxon>Dikarya</taxon>
        <taxon>Ascomycota</taxon>
        <taxon>Pezizomycotina</taxon>
        <taxon>Sordariomycetes</taxon>
        <taxon>Sordariomycetidae</taxon>
        <taxon>Magnaporthales</taxon>
        <taxon>Magnaporthaceae</taxon>
        <taxon>Gaeumannomyces</taxon>
    </lineage>
</organism>
<gene>
    <name evidence="3" type="ORF">GGTG_14261</name>
</gene>
<dbReference type="VEuPathDB" id="FungiDB:GGTG_14261"/>
<dbReference type="OrthoDB" id="366390at2759"/>
<dbReference type="EMBL" id="GL385599">
    <property type="protein sequence ID" value="EJT68161.1"/>
    <property type="molecule type" value="Genomic_DNA"/>
</dbReference>
<proteinExistence type="predicted"/>
<dbReference type="RefSeq" id="XP_009230452.1">
    <property type="nucleotide sequence ID" value="XM_009232188.1"/>
</dbReference>